<accession>A0ACB7PGW2</accession>
<dbReference type="EMBL" id="JAGIZQ010000002">
    <property type="protein sequence ID" value="KAH6640308.1"/>
    <property type="molecule type" value="Genomic_DNA"/>
</dbReference>
<evidence type="ECO:0000313" key="2">
    <source>
        <dbReference type="Proteomes" id="UP000724584"/>
    </source>
</evidence>
<name>A0ACB7PGW2_9PEZI</name>
<protein>
    <submittedName>
        <fullName evidence="1">Uncharacterized protein</fullName>
    </submittedName>
</protein>
<evidence type="ECO:0000313" key="1">
    <source>
        <dbReference type="EMBL" id="KAH6640308.1"/>
    </source>
</evidence>
<gene>
    <name evidence="1" type="ORF">F5144DRAFT_90241</name>
</gene>
<sequence>MATVAPPPTETWTTYQLGRRDKYAMDVQTVAAQEIESLSGRQALRGVKWASSLEAAPAAVSIMAILLKTASKGAAAGLSVASREIRGDGGVVIAMLPQTLFHSNLEYCTEQGRQAFVKSQETMALIQKTSEGMIKDGGSVAYIIELLEDMDDAKKNLLPEIREVERCAQSCLTNLKQLCEKFEFWYLVIVCLKNNATESSGHARAEFSDTARDQSHVKEAEKLHKDMEAIAREAAGEKQKQLDDTIAEIEAARREVKILLEQPPIAEPSIQQELEAAEKAVSAMQPPEKKGGAVGAIKKGWTALVGESKKEYEARTARFEELQRQRDEYMKKKQAERDLARQRAEDRLNFALAREEKLKAEIEQAREDLNKRRSQHSDARAKLAETREQLKRLGEANIELKTIFKILDKSTEQLAHLKEHVSQLVQFFNAILVEVSAGVVEDVKGFLNPIKQSAGVDDDDVDGELDAPFSIGKASKKRILSKALHIQTSFSAIRDISGTFVKVSTDYIVPAISKMEALAVTQDKDWETKSHEFSAWCEKSMLEIRALAATTETNMRPNMVGRVEYLTQHMIDVVD</sequence>
<comment type="caution">
    <text evidence="1">The sequence shown here is derived from an EMBL/GenBank/DDBJ whole genome shotgun (WGS) entry which is preliminary data.</text>
</comment>
<dbReference type="Proteomes" id="UP000724584">
    <property type="component" value="Unassembled WGS sequence"/>
</dbReference>
<proteinExistence type="predicted"/>
<reference evidence="1 2" key="1">
    <citation type="journal article" date="2021" name="Nat. Commun.">
        <title>Genetic determinants of endophytism in the Arabidopsis root mycobiome.</title>
        <authorList>
            <person name="Mesny F."/>
            <person name="Miyauchi S."/>
            <person name="Thiergart T."/>
            <person name="Pickel B."/>
            <person name="Atanasova L."/>
            <person name="Karlsson M."/>
            <person name="Huettel B."/>
            <person name="Barry K.W."/>
            <person name="Haridas S."/>
            <person name="Chen C."/>
            <person name="Bauer D."/>
            <person name="Andreopoulos W."/>
            <person name="Pangilinan J."/>
            <person name="LaButti K."/>
            <person name="Riley R."/>
            <person name="Lipzen A."/>
            <person name="Clum A."/>
            <person name="Drula E."/>
            <person name="Henrissat B."/>
            <person name="Kohler A."/>
            <person name="Grigoriev I.V."/>
            <person name="Martin F.M."/>
            <person name="Hacquard S."/>
        </authorList>
    </citation>
    <scope>NUCLEOTIDE SEQUENCE [LARGE SCALE GENOMIC DNA]</scope>
    <source>
        <strain evidence="1 2">MPI-SDFR-AT-0079</strain>
    </source>
</reference>
<keyword evidence="2" id="KW-1185">Reference proteome</keyword>
<organism evidence="1 2">
    <name type="scientific">Chaetomium tenue</name>
    <dbReference type="NCBI Taxonomy" id="1854479"/>
    <lineage>
        <taxon>Eukaryota</taxon>
        <taxon>Fungi</taxon>
        <taxon>Dikarya</taxon>
        <taxon>Ascomycota</taxon>
        <taxon>Pezizomycotina</taxon>
        <taxon>Sordariomycetes</taxon>
        <taxon>Sordariomycetidae</taxon>
        <taxon>Sordariales</taxon>
        <taxon>Chaetomiaceae</taxon>
        <taxon>Chaetomium</taxon>
    </lineage>
</organism>